<evidence type="ECO:0000313" key="1">
    <source>
        <dbReference type="EMBL" id="MBE9213699.1"/>
    </source>
</evidence>
<dbReference type="AlphaFoldDB" id="A0A8J7F7W7"/>
<dbReference type="EMBL" id="JADEWL010000039">
    <property type="protein sequence ID" value="MBE9213699.1"/>
    <property type="molecule type" value="Genomic_DNA"/>
</dbReference>
<proteinExistence type="predicted"/>
<accession>A0A8J7F7W7</accession>
<gene>
    <name evidence="1" type="ORF">IQ247_13660</name>
</gene>
<keyword evidence="2" id="KW-1185">Reference proteome</keyword>
<organism evidence="1 2">
    <name type="scientific">Plectonema cf. radiosum LEGE 06105</name>
    <dbReference type="NCBI Taxonomy" id="945769"/>
    <lineage>
        <taxon>Bacteria</taxon>
        <taxon>Bacillati</taxon>
        <taxon>Cyanobacteriota</taxon>
        <taxon>Cyanophyceae</taxon>
        <taxon>Oscillatoriophycideae</taxon>
        <taxon>Oscillatoriales</taxon>
        <taxon>Microcoleaceae</taxon>
        <taxon>Plectonema</taxon>
    </lineage>
</organism>
<dbReference type="Proteomes" id="UP000620559">
    <property type="component" value="Unassembled WGS sequence"/>
</dbReference>
<protein>
    <submittedName>
        <fullName evidence="1">Uncharacterized protein</fullName>
    </submittedName>
</protein>
<evidence type="ECO:0000313" key="2">
    <source>
        <dbReference type="Proteomes" id="UP000620559"/>
    </source>
</evidence>
<comment type="caution">
    <text evidence="1">The sequence shown here is derived from an EMBL/GenBank/DDBJ whole genome shotgun (WGS) entry which is preliminary data.</text>
</comment>
<dbReference type="RefSeq" id="WP_193920852.1">
    <property type="nucleotide sequence ID" value="NZ_JADEWL010000039.1"/>
</dbReference>
<reference evidence="1" key="1">
    <citation type="submission" date="2020-10" db="EMBL/GenBank/DDBJ databases">
        <authorList>
            <person name="Castelo-Branco R."/>
            <person name="Eusebio N."/>
            <person name="Adriana R."/>
            <person name="Vieira A."/>
            <person name="Brugerolle De Fraissinette N."/>
            <person name="Rezende De Castro R."/>
            <person name="Schneider M.P."/>
            <person name="Vasconcelos V."/>
            <person name="Leao P.N."/>
        </authorList>
    </citation>
    <scope>NUCLEOTIDE SEQUENCE</scope>
    <source>
        <strain evidence="1">LEGE 06105</strain>
    </source>
</reference>
<sequence length="94" mass="10534">MSNSSFRSPWVGMRQYTNGFSSKKASPGYIARARSIYNKLCSELSDNHGRLGYAAIESDSGEYFINANKKVAQRELAIKYPGRLICTFKLTRAS</sequence>
<name>A0A8J7F7W7_9CYAN</name>